<keyword evidence="2" id="KW-0813">Transport</keyword>
<keyword evidence="5 7" id="KW-1133">Transmembrane helix</keyword>
<evidence type="ECO:0000256" key="6">
    <source>
        <dbReference type="ARBA" id="ARBA00023136"/>
    </source>
</evidence>
<keyword evidence="4" id="KW-0029">Amino-acid transport</keyword>
<evidence type="ECO:0000256" key="4">
    <source>
        <dbReference type="ARBA" id="ARBA00022970"/>
    </source>
</evidence>
<feature type="domain" description="Amino acid transporter transmembrane" evidence="8">
    <location>
        <begin position="54"/>
        <end position="161"/>
    </location>
</feature>
<dbReference type="EMBL" id="QGNW01001949">
    <property type="protein sequence ID" value="RVW27530.1"/>
    <property type="molecule type" value="Genomic_DNA"/>
</dbReference>
<evidence type="ECO:0000256" key="2">
    <source>
        <dbReference type="ARBA" id="ARBA00022448"/>
    </source>
</evidence>
<organism evidence="9 10">
    <name type="scientific">Vitis vinifera</name>
    <name type="common">Grape</name>
    <dbReference type="NCBI Taxonomy" id="29760"/>
    <lineage>
        <taxon>Eukaryota</taxon>
        <taxon>Viridiplantae</taxon>
        <taxon>Streptophyta</taxon>
        <taxon>Embryophyta</taxon>
        <taxon>Tracheophyta</taxon>
        <taxon>Spermatophyta</taxon>
        <taxon>Magnoliopsida</taxon>
        <taxon>eudicotyledons</taxon>
        <taxon>Gunneridae</taxon>
        <taxon>Pentapetalae</taxon>
        <taxon>rosids</taxon>
        <taxon>Vitales</taxon>
        <taxon>Vitaceae</taxon>
        <taxon>Viteae</taxon>
        <taxon>Vitis</taxon>
    </lineage>
</organism>
<comment type="subcellular location">
    <subcellularLocation>
        <location evidence="1">Membrane</location>
    </subcellularLocation>
</comment>
<evidence type="ECO:0000256" key="3">
    <source>
        <dbReference type="ARBA" id="ARBA00022692"/>
    </source>
</evidence>
<comment type="caution">
    <text evidence="9">The sequence shown here is derived from an EMBL/GenBank/DDBJ whole genome shotgun (WGS) entry which is preliminary data.</text>
</comment>
<evidence type="ECO:0000313" key="10">
    <source>
        <dbReference type="Proteomes" id="UP000288805"/>
    </source>
</evidence>
<dbReference type="GO" id="GO:0006865">
    <property type="term" value="P:amino acid transport"/>
    <property type="evidence" value="ECO:0007669"/>
    <property type="project" value="UniProtKB-KW"/>
</dbReference>
<dbReference type="Pfam" id="PF01490">
    <property type="entry name" value="Aa_trans"/>
    <property type="match status" value="1"/>
</dbReference>
<gene>
    <name evidence="9" type="primary">AVT1B</name>
    <name evidence="9" type="ORF">CK203_104689</name>
</gene>
<dbReference type="Proteomes" id="UP000288805">
    <property type="component" value="Unassembled WGS sequence"/>
</dbReference>
<feature type="transmembrane region" description="Helical" evidence="7">
    <location>
        <begin position="109"/>
        <end position="130"/>
    </location>
</feature>
<name>A0A438CWE9_VITVI</name>
<dbReference type="OrthoDB" id="655540at2759"/>
<evidence type="ECO:0000313" key="9">
    <source>
        <dbReference type="EMBL" id="RVW27530.1"/>
    </source>
</evidence>
<proteinExistence type="predicted"/>
<reference evidence="9 10" key="1">
    <citation type="journal article" date="2018" name="PLoS Genet.">
        <title>Population sequencing reveals clonal diversity and ancestral inbreeding in the grapevine cultivar Chardonnay.</title>
        <authorList>
            <person name="Roach M.J."/>
            <person name="Johnson D.L."/>
            <person name="Bohlmann J."/>
            <person name="van Vuuren H.J."/>
            <person name="Jones S.J."/>
            <person name="Pretorius I.S."/>
            <person name="Schmidt S.A."/>
            <person name="Borneman A.R."/>
        </authorList>
    </citation>
    <scope>NUCLEOTIDE SEQUENCE [LARGE SCALE GENOMIC DNA]</scope>
    <source>
        <strain evidence="10">cv. Chardonnay</strain>
        <tissue evidence="9">Leaf</tissue>
    </source>
</reference>
<sequence>MEMRLVVNPFTKYPFSNIIRFSAKKGNKVEVESRYCSLALSLSGDNYNGLKKAATYALTMSPVAMSLEELIPSNQSKSHMYAILIRTALVISTLLVGLTVPFFGLVMALIGSLLTMLVTLILPCACFLSILRGKITRFQGSLCILIIAVGVVSSAFGTYSALAKIIEKLS</sequence>
<evidence type="ECO:0000259" key="8">
    <source>
        <dbReference type="Pfam" id="PF01490"/>
    </source>
</evidence>
<feature type="transmembrane region" description="Helical" evidence="7">
    <location>
        <begin position="142"/>
        <end position="162"/>
    </location>
</feature>
<dbReference type="GO" id="GO:0016020">
    <property type="term" value="C:membrane"/>
    <property type="evidence" value="ECO:0007669"/>
    <property type="project" value="UniProtKB-SubCell"/>
</dbReference>
<evidence type="ECO:0000256" key="5">
    <source>
        <dbReference type="ARBA" id="ARBA00022989"/>
    </source>
</evidence>
<dbReference type="InterPro" id="IPR013057">
    <property type="entry name" value="AA_transpt_TM"/>
</dbReference>
<accession>A0A438CWE9</accession>
<evidence type="ECO:0000256" key="1">
    <source>
        <dbReference type="ARBA" id="ARBA00004370"/>
    </source>
</evidence>
<evidence type="ECO:0000256" key="7">
    <source>
        <dbReference type="SAM" id="Phobius"/>
    </source>
</evidence>
<dbReference type="AlphaFoldDB" id="A0A438CWE9"/>
<keyword evidence="6 7" id="KW-0472">Membrane</keyword>
<feature type="transmembrane region" description="Helical" evidence="7">
    <location>
        <begin position="83"/>
        <end position="103"/>
    </location>
</feature>
<protein>
    <submittedName>
        <fullName evidence="9">Amino acid transporter AVT1B</fullName>
    </submittedName>
</protein>
<keyword evidence="3 7" id="KW-0812">Transmembrane</keyword>
<dbReference type="PANTHER" id="PTHR48017">
    <property type="entry name" value="OS05G0424000 PROTEIN-RELATED"/>
    <property type="match status" value="1"/>
</dbReference>